<sequence>MPWTSLSYRLEQLPLILSGPILRRTDSQAVTVWVALRSACQVRLQVYRTKQGKEIETGEIIAEGEGSTIALGKHLHIVALTAKTLNTEGLVSDHIYAYDLNFEPVEGTHQTLQEALQSPYYSPTSISYFEHGQPTFVLPPEDLNKLRIIHGSCRKPQGEGIDALPIVDDLLEQEADDPQHRVHQLFMTGDQIYGDDVADALLLTVTDAGDTLIGWEETLLDTVNPKHLKPGQRSAIAEKKGGLTAGLRHQPERAKSHLFSLGEYSAMYLLVWSPVLWPKDFPKGQEMTENAKQARQWDKEVRELQMFLHSLGKVRRALANVPTYMIFDDHDISDDWYLNQAWCLRVLGKPLGKRTVQNGLLAYALFQGWGNTPEQFEPGQTGNKLLIAAEAWSASEGTDELANDEIASYLGLPPQDALRGLPKLKKDGEVMILDRSPQALTWHYTLRYQGYEVLVLDTRTWRGYPAGEQPATSPPMLLSPTAFERQIHQPLQETDHLCKQGLAQIDLTLVIAPTNLFSLQIIDRVQRWNLRKRKVYNNDVGDAWNIHKSALARLLSTLFERREQVIVLSGDIHYGSAVRLNYWEYPVRSFKDQLEQKIAPRVLVQLTASAFCNSELKTRLVHTKLKSLIPEPKRQWIGWTNPPDLIEIKKPGELKAAQWEPPPDWSYNIEWIKRQAAKTWRRDVSWLKRDWPPKSNGLSRLINCFLLLWRNRWLHEGEEVVGRNNFGLVSFNFSEEATLISVTQDLFWCPPWQLSNIVYSRYLVYIKFIS</sequence>
<name>E0U8E9_GLOV7</name>
<dbReference type="EMBL" id="CP002198">
    <property type="protein sequence ID" value="ADN12585.1"/>
    <property type="molecule type" value="Genomic_DNA"/>
</dbReference>
<dbReference type="OrthoDB" id="9795624at2"/>
<accession>E0U8E9</accession>
<gene>
    <name evidence="1" type="ordered locus">Cyan7822_0546</name>
</gene>
<dbReference type="SUPFAM" id="SSF56300">
    <property type="entry name" value="Metallo-dependent phosphatases"/>
    <property type="match status" value="1"/>
</dbReference>
<dbReference type="AlphaFoldDB" id="E0U8E9"/>
<dbReference type="Proteomes" id="UP000008206">
    <property type="component" value="Chromosome"/>
</dbReference>
<dbReference type="RefSeq" id="WP_013320695.1">
    <property type="nucleotide sequence ID" value="NC_014501.1"/>
</dbReference>
<reference evidence="2" key="1">
    <citation type="journal article" date="2011" name="MBio">
        <title>Novel metabolic attributes of the genus Cyanothece, comprising a group of unicellular nitrogen-fixing Cyanobacteria.</title>
        <authorList>
            <person name="Bandyopadhyay A."/>
            <person name="Elvitigala T."/>
            <person name="Welsh E."/>
            <person name="Stockel J."/>
            <person name="Liberton M."/>
            <person name="Min H."/>
            <person name="Sherman L.A."/>
            <person name="Pakrasi H.B."/>
        </authorList>
    </citation>
    <scope>NUCLEOTIDE SEQUENCE [LARGE SCALE GENOMIC DNA]</scope>
    <source>
        <strain evidence="2">PCC 7822</strain>
    </source>
</reference>
<dbReference type="PANTHER" id="PTHR37031">
    <property type="entry name" value="METALLOPHOSPHATASE BINDING DOMAIN PROTEIN"/>
    <property type="match status" value="1"/>
</dbReference>
<evidence type="ECO:0000313" key="2">
    <source>
        <dbReference type="Proteomes" id="UP000008206"/>
    </source>
</evidence>
<dbReference type="HOGENOM" id="CLU_020671_0_0_3"/>
<proteinExistence type="predicted"/>
<evidence type="ECO:0008006" key="3">
    <source>
        <dbReference type="Google" id="ProtNLM"/>
    </source>
</evidence>
<evidence type="ECO:0000313" key="1">
    <source>
        <dbReference type="EMBL" id="ADN12585.1"/>
    </source>
</evidence>
<dbReference type="STRING" id="497965.Cyan7822_0546"/>
<protein>
    <recommendedName>
        <fullName evidence="3">PhoD-like phosphatase metallophosphatase domain-containing protein</fullName>
    </recommendedName>
</protein>
<dbReference type="PANTHER" id="PTHR37031:SF2">
    <property type="entry name" value="PHOD-LIKE PHOSPHATASE METALLOPHOSPHATASE DOMAIN-CONTAINING PROTEIN"/>
    <property type="match status" value="1"/>
</dbReference>
<dbReference type="eggNOG" id="COG3540">
    <property type="taxonomic scope" value="Bacteria"/>
</dbReference>
<dbReference type="InterPro" id="IPR038607">
    <property type="entry name" value="PhoD-like_sf"/>
</dbReference>
<dbReference type="InterPro" id="IPR029052">
    <property type="entry name" value="Metallo-depent_PP-like"/>
</dbReference>
<organism evidence="1 2">
    <name type="scientific">Gloeothece verrucosa (strain PCC 7822)</name>
    <name type="common">Cyanothece sp. (strain PCC 7822)</name>
    <dbReference type="NCBI Taxonomy" id="497965"/>
    <lineage>
        <taxon>Bacteria</taxon>
        <taxon>Bacillati</taxon>
        <taxon>Cyanobacteriota</taxon>
        <taxon>Cyanophyceae</taxon>
        <taxon>Oscillatoriophycideae</taxon>
        <taxon>Chroococcales</taxon>
        <taxon>Aphanothecaceae</taxon>
        <taxon>Gloeothece</taxon>
        <taxon>Gloeothece verrucosa</taxon>
    </lineage>
</organism>
<dbReference type="Gene3D" id="3.60.21.70">
    <property type="entry name" value="PhoD-like phosphatase"/>
    <property type="match status" value="1"/>
</dbReference>
<dbReference type="KEGG" id="cyj:Cyan7822_0546"/>
<keyword evidence="2" id="KW-1185">Reference proteome</keyword>